<accession>A0ABW6DPM1</accession>
<dbReference type="PANTHER" id="PTHR42790">
    <property type="entry name" value="AMINOTRANSFERASE"/>
    <property type="match status" value="1"/>
</dbReference>
<evidence type="ECO:0000313" key="7">
    <source>
        <dbReference type="EMBL" id="MFD3955780.1"/>
    </source>
</evidence>
<dbReference type="SUPFAM" id="SSF53383">
    <property type="entry name" value="PLP-dependent transferases"/>
    <property type="match status" value="1"/>
</dbReference>
<dbReference type="InterPro" id="IPR050859">
    <property type="entry name" value="Class-I_PLP-dep_aminotransf"/>
</dbReference>
<dbReference type="InterPro" id="IPR015422">
    <property type="entry name" value="PyrdxlP-dep_Trfase_small"/>
</dbReference>
<keyword evidence="4" id="KW-0663">Pyridoxal phosphate</keyword>
<dbReference type="Gene3D" id="3.40.640.10">
    <property type="entry name" value="Type I PLP-dependent aspartate aminotransferase-like (Major domain)"/>
    <property type="match status" value="1"/>
</dbReference>
<feature type="compositionally biased region" description="Low complexity" evidence="5">
    <location>
        <begin position="1"/>
        <end position="16"/>
    </location>
</feature>
<name>A0ABW6DPM1_9ACTN</name>
<protein>
    <submittedName>
        <fullName evidence="7">PLP-dependent aminotransferase family protein</fullName>
    </submittedName>
</protein>
<proteinExistence type="predicted"/>
<evidence type="ECO:0000256" key="1">
    <source>
        <dbReference type="ARBA" id="ARBA00001933"/>
    </source>
</evidence>
<comment type="cofactor">
    <cofactor evidence="1">
        <name>pyridoxal 5'-phosphate</name>
        <dbReference type="ChEBI" id="CHEBI:597326"/>
    </cofactor>
</comment>
<evidence type="ECO:0000256" key="2">
    <source>
        <dbReference type="ARBA" id="ARBA00022576"/>
    </source>
</evidence>
<sequence length="433" mass="45878">MPADLGPADLDLADPGPADPGPVDPGPAGLGVRSWDRLFARHVASDTGDQITAILNQSGATDAIALSGGFPHPDTFPAGALAESHARVLAQPAALQYGPTPGLPGLRDWFSGRLGRAEGRTPADGELLITSGGMEGLGLITRSLLDPGDRAVVEGPTFFGALVGFQRQLARVETVPVDGDGLDTDALAELLRGSTGPAPKLLYLVPDHQNPTGLTLSLERRHALIALARRYGFLIVEDVAYRELGFDGERHPSLWALAPDVVAQVGTFAKTFTPGIRLGWVVAPARLTAQLARAKQNTDQCTGAYGQLLLEDYGRSGGFDRQIAASRAFYRRRRDVMTDALAAHLPEEVAYTRPHGGFFSWLTLPGNVDTVALQERALAAKVSYVPGRAFYAEEQGGNSLRLAFSRVPDEQIAEGVRNLSGVLAEAIGATAAR</sequence>
<gene>
    <name evidence="7" type="ORF">ACFWR3_06810</name>
</gene>
<reference evidence="7 8" key="1">
    <citation type="submission" date="2024-09" db="EMBL/GenBank/DDBJ databases">
        <title>The Natural Products Discovery Center: Release of the First 8490 Sequenced Strains for Exploring Actinobacteria Biosynthetic Diversity.</title>
        <authorList>
            <person name="Kalkreuter E."/>
            <person name="Kautsar S.A."/>
            <person name="Yang D."/>
            <person name="Bader C.D."/>
            <person name="Teijaro C.N."/>
            <person name="Fluegel L."/>
            <person name="Davis C.M."/>
            <person name="Simpson J.R."/>
            <person name="Lauterbach L."/>
            <person name="Steele A.D."/>
            <person name="Gui C."/>
            <person name="Meng S."/>
            <person name="Li G."/>
            <person name="Viehrig K."/>
            <person name="Ye F."/>
            <person name="Su P."/>
            <person name="Kiefer A.F."/>
            <person name="Nichols A."/>
            <person name="Cepeda A.J."/>
            <person name="Yan W."/>
            <person name="Fan B."/>
            <person name="Jiang Y."/>
            <person name="Adhikari A."/>
            <person name="Zheng C.-J."/>
            <person name="Schuster L."/>
            <person name="Cowan T.M."/>
            <person name="Smanski M.J."/>
            <person name="Chevrette M.G."/>
            <person name="De Carvalho L.P.S."/>
            <person name="Shen B."/>
        </authorList>
    </citation>
    <scope>NUCLEOTIDE SEQUENCE [LARGE SCALE GENOMIC DNA]</scope>
    <source>
        <strain evidence="7 8">NPDC058584</strain>
    </source>
</reference>
<dbReference type="CDD" id="cd00609">
    <property type="entry name" value="AAT_like"/>
    <property type="match status" value="1"/>
</dbReference>
<dbReference type="GO" id="GO:0008483">
    <property type="term" value="F:transaminase activity"/>
    <property type="evidence" value="ECO:0007669"/>
    <property type="project" value="UniProtKB-KW"/>
</dbReference>
<dbReference type="PANTHER" id="PTHR42790:SF19">
    <property type="entry name" value="KYNURENINE_ALPHA-AMINOADIPATE AMINOTRANSFERASE, MITOCHONDRIAL"/>
    <property type="match status" value="1"/>
</dbReference>
<dbReference type="Proteomes" id="UP001598300">
    <property type="component" value="Unassembled WGS sequence"/>
</dbReference>
<evidence type="ECO:0000259" key="6">
    <source>
        <dbReference type="Pfam" id="PF00155"/>
    </source>
</evidence>
<comment type="caution">
    <text evidence="7">The sequence shown here is derived from an EMBL/GenBank/DDBJ whole genome shotgun (WGS) entry which is preliminary data.</text>
</comment>
<dbReference type="InterPro" id="IPR015421">
    <property type="entry name" value="PyrdxlP-dep_Trfase_major"/>
</dbReference>
<keyword evidence="2 7" id="KW-0032">Aminotransferase</keyword>
<evidence type="ECO:0000256" key="5">
    <source>
        <dbReference type="SAM" id="MobiDB-lite"/>
    </source>
</evidence>
<dbReference type="RefSeq" id="WP_079167579.1">
    <property type="nucleotide sequence ID" value="NZ_JBHVRE010000015.1"/>
</dbReference>
<keyword evidence="8" id="KW-1185">Reference proteome</keyword>
<evidence type="ECO:0000313" key="8">
    <source>
        <dbReference type="Proteomes" id="UP001598300"/>
    </source>
</evidence>
<dbReference type="Gene3D" id="3.90.1150.10">
    <property type="entry name" value="Aspartate Aminotransferase, domain 1"/>
    <property type="match status" value="1"/>
</dbReference>
<keyword evidence="3" id="KW-0808">Transferase</keyword>
<dbReference type="InterPro" id="IPR004839">
    <property type="entry name" value="Aminotransferase_I/II_large"/>
</dbReference>
<evidence type="ECO:0000256" key="3">
    <source>
        <dbReference type="ARBA" id="ARBA00022679"/>
    </source>
</evidence>
<feature type="domain" description="Aminotransferase class I/classII large" evidence="6">
    <location>
        <begin position="64"/>
        <end position="418"/>
    </location>
</feature>
<dbReference type="Pfam" id="PF00155">
    <property type="entry name" value="Aminotran_1_2"/>
    <property type="match status" value="1"/>
</dbReference>
<dbReference type="EMBL" id="JBHXPM010000005">
    <property type="protein sequence ID" value="MFD3955780.1"/>
    <property type="molecule type" value="Genomic_DNA"/>
</dbReference>
<feature type="region of interest" description="Disordered" evidence="5">
    <location>
        <begin position="1"/>
        <end position="30"/>
    </location>
</feature>
<evidence type="ECO:0000256" key="4">
    <source>
        <dbReference type="ARBA" id="ARBA00022898"/>
    </source>
</evidence>
<dbReference type="InterPro" id="IPR015424">
    <property type="entry name" value="PyrdxlP-dep_Trfase"/>
</dbReference>
<organism evidence="7 8">
    <name type="scientific">Streptomyces bacillaris</name>
    <dbReference type="NCBI Taxonomy" id="68179"/>
    <lineage>
        <taxon>Bacteria</taxon>
        <taxon>Bacillati</taxon>
        <taxon>Actinomycetota</taxon>
        <taxon>Actinomycetes</taxon>
        <taxon>Kitasatosporales</taxon>
        <taxon>Streptomycetaceae</taxon>
        <taxon>Streptomyces</taxon>
    </lineage>
</organism>